<dbReference type="InterPro" id="IPR017896">
    <property type="entry name" value="4Fe4S_Fe-S-bd"/>
</dbReference>
<dbReference type="GeneID" id="78296108"/>
<evidence type="ECO:0000256" key="2">
    <source>
        <dbReference type="ARBA" id="ARBA00022485"/>
    </source>
</evidence>
<dbReference type="Gene3D" id="1.20.1440.230">
    <property type="entry name" value="NADH-ubiquinone oxidoreductase 51kDa subunit, iron-sulphur binding domain"/>
    <property type="match status" value="1"/>
</dbReference>
<name>A0A2U1ARZ1_9BACT</name>
<dbReference type="Pfam" id="PF01512">
    <property type="entry name" value="Complex1_51K"/>
    <property type="match status" value="1"/>
</dbReference>
<dbReference type="PROSITE" id="PS00645">
    <property type="entry name" value="COMPLEX1_51K_2"/>
    <property type="match status" value="1"/>
</dbReference>
<evidence type="ECO:0000313" key="10">
    <source>
        <dbReference type="Proteomes" id="UP000576225"/>
    </source>
</evidence>
<dbReference type="CDD" id="cd02980">
    <property type="entry name" value="TRX_Fd_family"/>
    <property type="match status" value="1"/>
</dbReference>
<reference evidence="8 9" key="1">
    <citation type="submission" date="2018-04" db="EMBL/GenBank/DDBJ databases">
        <title>Genomic Encyclopedia of Type Strains, Phase IV (KMG-IV): sequencing the most valuable type-strain genomes for metagenomic binning, comparative biology and taxonomic classification.</title>
        <authorList>
            <person name="Goeker M."/>
        </authorList>
    </citation>
    <scope>NUCLEOTIDE SEQUENCE [LARGE SCALE GENOMIC DNA]</scope>
    <source>
        <strain evidence="8 9">DSM 14823</strain>
    </source>
</reference>
<proteinExistence type="inferred from homology"/>
<evidence type="ECO:0000256" key="1">
    <source>
        <dbReference type="ARBA" id="ARBA00007523"/>
    </source>
</evidence>
<dbReference type="SUPFAM" id="SSF140490">
    <property type="entry name" value="Nqo1C-terminal domain-like"/>
    <property type="match status" value="1"/>
</dbReference>
<dbReference type="GO" id="GO:0008137">
    <property type="term" value="F:NADH dehydrogenase (ubiquinone) activity"/>
    <property type="evidence" value="ECO:0007669"/>
    <property type="project" value="InterPro"/>
</dbReference>
<dbReference type="Proteomes" id="UP000576225">
    <property type="component" value="Unassembled WGS sequence"/>
</dbReference>
<dbReference type="RefSeq" id="WP_116884815.1">
    <property type="nucleotide sequence ID" value="NZ_CABMMC010000053.1"/>
</dbReference>
<evidence type="ECO:0000259" key="6">
    <source>
        <dbReference type="PROSITE" id="PS51379"/>
    </source>
</evidence>
<dbReference type="GO" id="GO:0010181">
    <property type="term" value="F:FMN binding"/>
    <property type="evidence" value="ECO:0007669"/>
    <property type="project" value="InterPro"/>
</dbReference>
<feature type="domain" description="4Fe-4S ferredoxin-type" evidence="6">
    <location>
        <begin position="577"/>
        <end position="606"/>
    </location>
</feature>
<evidence type="ECO:0000256" key="5">
    <source>
        <dbReference type="ARBA" id="ARBA00023014"/>
    </source>
</evidence>
<evidence type="ECO:0000313" key="8">
    <source>
        <dbReference type="EMBL" id="PVY39196.1"/>
    </source>
</evidence>
<dbReference type="Pfam" id="PF12838">
    <property type="entry name" value="Fer4_7"/>
    <property type="match status" value="1"/>
</dbReference>
<dbReference type="SUPFAM" id="SSF142019">
    <property type="entry name" value="Nqo1 FMN-binding domain-like"/>
    <property type="match status" value="1"/>
</dbReference>
<dbReference type="SMART" id="SM00928">
    <property type="entry name" value="NADH_4Fe-4S"/>
    <property type="match status" value="1"/>
</dbReference>
<dbReference type="GO" id="GO:0046872">
    <property type="term" value="F:metal ion binding"/>
    <property type="evidence" value="ECO:0007669"/>
    <property type="project" value="UniProtKB-KW"/>
</dbReference>
<evidence type="ECO:0000256" key="3">
    <source>
        <dbReference type="ARBA" id="ARBA00022723"/>
    </source>
</evidence>
<keyword evidence="2" id="KW-0004">4Fe-4S</keyword>
<dbReference type="InterPro" id="IPR037207">
    <property type="entry name" value="Nuop51_4Fe4S-bd_sf"/>
</dbReference>
<dbReference type="Gene3D" id="3.40.30.10">
    <property type="entry name" value="Glutaredoxin"/>
    <property type="match status" value="1"/>
</dbReference>
<dbReference type="Proteomes" id="UP000245959">
    <property type="component" value="Unassembled WGS sequence"/>
</dbReference>
<feature type="domain" description="4Fe-4S ferredoxin-type" evidence="6">
    <location>
        <begin position="607"/>
        <end position="634"/>
    </location>
</feature>
<dbReference type="InterPro" id="IPR019575">
    <property type="entry name" value="Nuop51_4Fe4S-bd"/>
</dbReference>
<dbReference type="InterPro" id="IPR036249">
    <property type="entry name" value="Thioredoxin-like_sf"/>
</dbReference>
<keyword evidence="8" id="KW-0830">Ubiquinone</keyword>
<accession>A0A2U1ARZ1</accession>
<dbReference type="EMBL" id="QEKH01000022">
    <property type="protein sequence ID" value="PVY39196.1"/>
    <property type="molecule type" value="Genomic_DNA"/>
</dbReference>
<dbReference type="FunFam" id="1.20.1440.230:FF:000001">
    <property type="entry name" value="Mitochondrial NADH dehydrogenase flavoprotein 1"/>
    <property type="match status" value="1"/>
</dbReference>
<reference evidence="7 10" key="2">
    <citation type="submission" date="2020-04" db="EMBL/GenBank/DDBJ databases">
        <authorList>
            <person name="Hitch T.C.A."/>
            <person name="Wylensek D."/>
            <person name="Clavel T."/>
        </authorList>
    </citation>
    <scope>NUCLEOTIDE SEQUENCE [LARGE SCALE GENOMIC DNA]</scope>
    <source>
        <strain evidence="7 10">COR2-253-APC-1A</strain>
    </source>
</reference>
<dbReference type="Gene3D" id="6.10.250.1450">
    <property type="match status" value="1"/>
</dbReference>
<dbReference type="PROSITE" id="PS51379">
    <property type="entry name" value="4FE4S_FER_2"/>
    <property type="match status" value="2"/>
</dbReference>
<evidence type="ECO:0000313" key="9">
    <source>
        <dbReference type="Proteomes" id="UP000245959"/>
    </source>
</evidence>
<dbReference type="Pfam" id="PF10531">
    <property type="entry name" value="SLBB"/>
    <property type="match status" value="1"/>
</dbReference>
<dbReference type="SUPFAM" id="SSF142984">
    <property type="entry name" value="Nqo1 middle domain-like"/>
    <property type="match status" value="1"/>
</dbReference>
<keyword evidence="5" id="KW-0411">Iron-sulfur</keyword>
<dbReference type="Pfam" id="PF10589">
    <property type="entry name" value="NADH_4Fe-4S"/>
    <property type="match status" value="1"/>
</dbReference>
<evidence type="ECO:0000256" key="4">
    <source>
        <dbReference type="ARBA" id="ARBA00023004"/>
    </source>
</evidence>
<dbReference type="InterPro" id="IPR001949">
    <property type="entry name" value="NADH-UbQ_OxRdtase_51kDa_CS"/>
</dbReference>
<sequence length="634" mass="68150">MSNDTVKTVDLEKIRDDYKAAAARIQRRIIICAGTGCVANGSLEVRDALAEALKEAGVDVALELKKEEEHTGTYISKSGCQGFCQMGPLLHIEPGDILYTKVKVSDVPEIVERTLKKGEVIDRLLFVHPQTHVHCKGDAEIPFYNRQKRVVLANCRVEPSCVREYIARGGYFGARKAILEMKPEEVCQTAIDSGLRGRGGGGFPTGLKWKFTLASQNDKKYVICNGDEGDPGAFMDRSVMEGNPHSVIEGMMIAARAIGADEGYVYVRAEYPLAVERMRAAVKDAEEAGLLGDHLFGSDFSFKVTVMEGAGAFVCGEETALIASIEGKRGMPRPKPPFPAQSGLWGKPTVINNVETLASVPGIFLNGPEQYKAVGTEKSPGTKTFALTGHVANTGLIEVPFGTTLREIIYNIGGGVTNNKGEVTTEDFKAVQIGGPSGGCLTPDMLDLPLDFDSLKSAGAMVGSGGLVVMNKETCIVKIARFFMQFTQNESCGKCVPCREGTKQMLAMLDDIIEGRADRKTLELLEETAKAVQLGSLCALGKTAPNPVLSTLRFFREEYEAHVFKKICPVGECKALARPEILASKCKGCTACARKCPVGAITGKVKEVHVIDADKCIKCGACKAACKFGAVIGL</sequence>
<comment type="caution">
    <text evidence="8">The sequence shown here is derived from an EMBL/GenBank/DDBJ whole genome shotgun (WGS) entry which is preliminary data.</text>
</comment>
<dbReference type="SUPFAM" id="SSF52833">
    <property type="entry name" value="Thioredoxin-like"/>
    <property type="match status" value="1"/>
</dbReference>
<dbReference type="Gene3D" id="3.10.20.600">
    <property type="match status" value="1"/>
</dbReference>
<dbReference type="FunFam" id="3.40.50.11540:FF:000001">
    <property type="entry name" value="NADH dehydrogenase [ubiquinone] flavoprotein 1, mitochondrial"/>
    <property type="match status" value="1"/>
</dbReference>
<keyword evidence="9" id="KW-1185">Reference proteome</keyword>
<dbReference type="SUPFAM" id="SSF54862">
    <property type="entry name" value="4Fe-4S ferredoxins"/>
    <property type="match status" value="1"/>
</dbReference>
<dbReference type="EMBL" id="JABAEW010000011">
    <property type="protein sequence ID" value="NMD86474.1"/>
    <property type="molecule type" value="Genomic_DNA"/>
</dbReference>
<keyword evidence="3" id="KW-0479">Metal-binding</keyword>
<dbReference type="GO" id="GO:0051539">
    <property type="term" value="F:4 iron, 4 sulfur cluster binding"/>
    <property type="evidence" value="ECO:0007669"/>
    <property type="project" value="UniProtKB-KW"/>
</dbReference>
<organism evidence="8 9">
    <name type="scientific">Victivallis vadensis</name>
    <dbReference type="NCBI Taxonomy" id="172901"/>
    <lineage>
        <taxon>Bacteria</taxon>
        <taxon>Pseudomonadati</taxon>
        <taxon>Lentisphaerota</taxon>
        <taxon>Lentisphaeria</taxon>
        <taxon>Victivallales</taxon>
        <taxon>Victivallaceae</taxon>
        <taxon>Victivallis</taxon>
    </lineage>
</organism>
<keyword evidence="4" id="KW-0408">Iron</keyword>
<dbReference type="Gene3D" id="3.40.50.11540">
    <property type="entry name" value="NADH-ubiquinone oxidoreductase 51kDa subunit"/>
    <property type="match status" value="1"/>
</dbReference>
<dbReference type="InterPro" id="IPR037225">
    <property type="entry name" value="Nuo51_FMN-bd_sf"/>
</dbReference>
<dbReference type="InterPro" id="IPR019554">
    <property type="entry name" value="Soluble_ligand-bd"/>
</dbReference>
<evidence type="ECO:0000313" key="7">
    <source>
        <dbReference type="EMBL" id="NMD86474.1"/>
    </source>
</evidence>
<dbReference type="PANTHER" id="PTHR43578">
    <property type="entry name" value="NADH-QUINONE OXIDOREDUCTASE SUBUNIT F"/>
    <property type="match status" value="1"/>
</dbReference>
<dbReference type="AlphaFoldDB" id="A0A2U1ARZ1"/>
<gene>
    <name evidence="8" type="ORF">C8D82_12271</name>
    <name evidence="7" type="ORF">HF882_07760</name>
</gene>
<dbReference type="PANTHER" id="PTHR43578:SF2">
    <property type="entry name" value="BIFURCATING [FEFE] HYDROGENASE BETA SUBUNIT"/>
    <property type="match status" value="1"/>
</dbReference>
<protein>
    <submittedName>
        <fullName evidence="7">NADH-quinone oxidoreductase subunit NuoF</fullName>
    </submittedName>
    <submittedName>
        <fullName evidence="8">NADH:ubiquinone oxidoreductase subunit F (NADH-binding)</fullName>
    </submittedName>
</protein>
<comment type="similarity">
    <text evidence="1">Belongs to the complex I 51 kDa subunit family.</text>
</comment>
<dbReference type="OrthoDB" id="9761899at2"/>
<dbReference type="Gene3D" id="3.30.70.20">
    <property type="match status" value="1"/>
</dbReference>
<dbReference type="InterPro" id="IPR011538">
    <property type="entry name" value="Nuo51_FMN-bd"/>
</dbReference>